<feature type="domain" description="PWI" evidence="5">
    <location>
        <begin position="480"/>
        <end position="569"/>
    </location>
</feature>
<dbReference type="PROSITE" id="PS50102">
    <property type="entry name" value="RRM"/>
    <property type="match status" value="1"/>
</dbReference>
<dbReference type="InterPro" id="IPR000504">
    <property type="entry name" value="RRM_dom"/>
</dbReference>
<evidence type="ECO:0000259" key="4">
    <source>
        <dbReference type="PROSITE" id="PS50102"/>
    </source>
</evidence>
<feature type="region of interest" description="Disordered" evidence="3">
    <location>
        <begin position="1"/>
        <end position="37"/>
    </location>
</feature>
<proteinExistence type="predicted"/>
<dbReference type="Proteomes" id="UP000019335">
    <property type="component" value="Chromosome 1"/>
</dbReference>
<evidence type="ECO:0000259" key="5">
    <source>
        <dbReference type="PROSITE" id="PS51025"/>
    </source>
</evidence>
<keyword evidence="2" id="KW-0694">RNA-binding</keyword>
<dbReference type="InterPro" id="IPR035979">
    <property type="entry name" value="RBD_domain_sf"/>
</dbReference>
<dbReference type="Gene3D" id="3.30.70.330">
    <property type="match status" value="1"/>
</dbReference>
<dbReference type="SUPFAM" id="SSF54928">
    <property type="entry name" value="RNA-binding domain, RBD"/>
    <property type="match status" value="1"/>
</dbReference>
<feature type="compositionally biased region" description="Basic and acidic residues" evidence="3">
    <location>
        <begin position="425"/>
        <end position="444"/>
    </location>
</feature>
<dbReference type="InterPro" id="IPR002483">
    <property type="entry name" value="PWI_dom"/>
</dbReference>
<dbReference type="Pfam" id="PF00076">
    <property type="entry name" value="RRM_1"/>
    <property type="match status" value="1"/>
</dbReference>
<dbReference type="InterPro" id="IPR052768">
    <property type="entry name" value="RBM25"/>
</dbReference>
<dbReference type="InterPro" id="IPR036483">
    <property type="entry name" value="PWI_dom_sf"/>
</dbReference>
<organism evidence="6 7">
    <name type="scientific">Nannochloropsis gaditana</name>
    <dbReference type="NCBI Taxonomy" id="72520"/>
    <lineage>
        <taxon>Eukaryota</taxon>
        <taxon>Sar</taxon>
        <taxon>Stramenopiles</taxon>
        <taxon>Ochrophyta</taxon>
        <taxon>Eustigmatophyceae</taxon>
        <taxon>Eustigmatales</taxon>
        <taxon>Monodopsidaceae</taxon>
        <taxon>Nannochloropsis</taxon>
    </lineage>
</organism>
<dbReference type="InterPro" id="IPR034268">
    <property type="entry name" value="RBM25_RRM"/>
</dbReference>
<dbReference type="OrthoDB" id="6275295at2759"/>
<evidence type="ECO:0000256" key="1">
    <source>
        <dbReference type="ARBA" id="ARBA00022664"/>
    </source>
</evidence>
<keyword evidence="1" id="KW-0507">mRNA processing</keyword>
<dbReference type="EMBL" id="AZIL01000038">
    <property type="protein sequence ID" value="EWM30252.1"/>
    <property type="molecule type" value="Genomic_DNA"/>
</dbReference>
<dbReference type="SMART" id="SM00311">
    <property type="entry name" value="PWI"/>
    <property type="match status" value="1"/>
</dbReference>
<sequence length="569" mass="63714">MTRDPPRGAPPPFSLPKNIVSSQTHLSRETTATISPPADKAASALMRASEASLSDHAADSLRHNCDIIAENGRVHATECSSTAPVLVSSHSGEDDPMTVFVGRLPPTVPDHVIYTLLEQCGKILEWKRAVGKSFGFCQYAQPSYARRCLELMNGVKLDCQPVLVKLDNKELARLVELAVSEQDAAQDKITKERLTSIIEQQHLRVHVGEGEVRASAKRQRCKHGAEEEGGCGSGCGSRAELLTGGWDPSSSLSGMQKNTAHDLLVLGELDRFRTTEAERGRLQEKHRLLELRHRVEEQERLEIRQKKRRNETAEFILREAKMKVPHSAAEETREISKSKARDGCEEASGCCCLNDEKIGSNDVTGAKLLTYHSHGSQCLQKRDCQRTVDFPGILREVDTCVMLDVGESNMRTSYDTKPPAADELGPLKKNTEQKQARNDQRWSKDASSNASRHCGANIRKFKPLCERQMRLVSKIPQDRKALLMYPVDWVAVDKNSLVSSKLRAWVASKVIELLGEEENTLIEFICSKLTSHCHPNKLLAELRLVFDDEADVFIEKLWRILIYYTIECQ</sequence>
<dbReference type="PROSITE" id="PS51025">
    <property type="entry name" value="PWI"/>
    <property type="match status" value="1"/>
</dbReference>
<comment type="caution">
    <text evidence="6">The sequence shown here is derived from an EMBL/GenBank/DDBJ whole genome shotgun (WGS) entry which is preliminary data.</text>
</comment>
<dbReference type="PANTHER" id="PTHR18806">
    <property type="entry name" value="RBM25 PROTEIN"/>
    <property type="match status" value="1"/>
</dbReference>
<feature type="compositionally biased region" description="Polar residues" evidence="3">
    <location>
        <begin position="19"/>
        <end position="34"/>
    </location>
</feature>
<dbReference type="SMART" id="SM00360">
    <property type="entry name" value="RRM"/>
    <property type="match status" value="1"/>
</dbReference>
<dbReference type="Pfam" id="PF01480">
    <property type="entry name" value="PWI"/>
    <property type="match status" value="1"/>
</dbReference>
<dbReference type="GO" id="GO:0006397">
    <property type="term" value="P:mRNA processing"/>
    <property type="evidence" value="ECO:0007669"/>
    <property type="project" value="UniProtKB-KW"/>
</dbReference>
<dbReference type="CDD" id="cd12446">
    <property type="entry name" value="RRM_RBM25"/>
    <property type="match status" value="1"/>
</dbReference>
<name>W7TVU3_9STRA</name>
<accession>W7TVU3</accession>
<evidence type="ECO:0000256" key="3">
    <source>
        <dbReference type="SAM" id="MobiDB-lite"/>
    </source>
</evidence>
<dbReference type="InterPro" id="IPR012677">
    <property type="entry name" value="Nucleotide-bd_a/b_plait_sf"/>
</dbReference>
<keyword evidence="7" id="KW-1185">Reference proteome</keyword>
<dbReference type="PANTHER" id="PTHR18806:SF4">
    <property type="entry name" value="RNA-BINDING PROTEIN 25"/>
    <property type="match status" value="1"/>
</dbReference>
<reference evidence="6 7" key="1">
    <citation type="journal article" date="2014" name="Mol. Plant">
        <title>Chromosome Scale Genome Assembly and Transcriptome Profiling of Nannochloropsis gaditana in Nitrogen Depletion.</title>
        <authorList>
            <person name="Corteggiani Carpinelli E."/>
            <person name="Telatin A."/>
            <person name="Vitulo N."/>
            <person name="Forcato C."/>
            <person name="D'Angelo M."/>
            <person name="Schiavon R."/>
            <person name="Vezzi A."/>
            <person name="Giacometti G.M."/>
            <person name="Morosinotto T."/>
            <person name="Valle G."/>
        </authorList>
    </citation>
    <scope>NUCLEOTIDE SEQUENCE [LARGE SCALE GENOMIC DNA]</scope>
    <source>
        <strain evidence="6 7">B-31</strain>
    </source>
</reference>
<evidence type="ECO:0000256" key="2">
    <source>
        <dbReference type="PROSITE-ProRule" id="PRU00176"/>
    </source>
</evidence>
<evidence type="ECO:0000313" key="7">
    <source>
        <dbReference type="Proteomes" id="UP000019335"/>
    </source>
</evidence>
<protein>
    <submittedName>
        <fullName evidence="6">Rna-binding protein 25</fullName>
    </submittedName>
</protein>
<gene>
    <name evidence="6" type="ORF">Naga_100003g117</name>
</gene>
<feature type="region of interest" description="Disordered" evidence="3">
    <location>
        <begin position="411"/>
        <end position="451"/>
    </location>
</feature>
<evidence type="ECO:0000313" key="6">
    <source>
        <dbReference type="EMBL" id="EWM30252.1"/>
    </source>
</evidence>
<dbReference type="SUPFAM" id="SSF101233">
    <property type="entry name" value="PWI domain"/>
    <property type="match status" value="1"/>
</dbReference>
<dbReference type="GO" id="GO:0003723">
    <property type="term" value="F:RNA binding"/>
    <property type="evidence" value="ECO:0007669"/>
    <property type="project" value="UniProtKB-UniRule"/>
</dbReference>
<dbReference type="Gene3D" id="1.20.1390.10">
    <property type="entry name" value="PWI domain"/>
    <property type="match status" value="1"/>
</dbReference>
<dbReference type="AlphaFoldDB" id="W7TVU3"/>
<feature type="domain" description="RRM" evidence="4">
    <location>
        <begin position="97"/>
        <end position="169"/>
    </location>
</feature>